<dbReference type="PRINTS" id="PR00452">
    <property type="entry name" value="SH3DOMAIN"/>
</dbReference>
<dbReference type="PROSITE" id="PS50831">
    <property type="entry name" value="SOHO"/>
    <property type="match status" value="1"/>
</dbReference>
<feature type="region of interest" description="Disordered" evidence="5">
    <location>
        <begin position="195"/>
        <end position="255"/>
    </location>
</feature>
<feature type="compositionally biased region" description="Low complexity" evidence="5">
    <location>
        <begin position="77"/>
        <end position="90"/>
    </location>
</feature>
<evidence type="ECO:0000259" key="7">
    <source>
        <dbReference type="PROSITE" id="PS50831"/>
    </source>
</evidence>
<dbReference type="Pfam" id="PF14604">
    <property type="entry name" value="SH3_9"/>
    <property type="match status" value="1"/>
</dbReference>
<dbReference type="Pfam" id="PF00018">
    <property type="entry name" value="SH3_1"/>
    <property type="match status" value="1"/>
</dbReference>
<dbReference type="SMART" id="SM00326">
    <property type="entry name" value="SH3"/>
    <property type="match status" value="3"/>
</dbReference>
<name>A0ABM1CNE7_CERSS</name>
<dbReference type="InterPro" id="IPR050384">
    <property type="entry name" value="Endophilin_SH3RF"/>
</dbReference>
<dbReference type="SUPFAM" id="SSF50044">
    <property type="entry name" value="SH3-domain"/>
    <property type="match status" value="3"/>
</dbReference>
<dbReference type="CDD" id="cd11922">
    <property type="entry name" value="SH3_Sorbs1_2"/>
    <property type="match status" value="1"/>
</dbReference>
<evidence type="ECO:0000259" key="6">
    <source>
        <dbReference type="PROSITE" id="PS50002"/>
    </source>
</evidence>
<feature type="compositionally biased region" description="Basic and acidic residues" evidence="5">
    <location>
        <begin position="342"/>
        <end position="366"/>
    </location>
</feature>
<feature type="domain" description="SH3" evidence="6">
    <location>
        <begin position="615"/>
        <end position="676"/>
    </location>
</feature>
<keyword evidence="2 4" id="KW-0728">SH3 domain</keyword>
<evidence type="ECO:0000256" key="1">
    <source>
        <dbReference type="ARBA" id="ARBA00004282"/>
    </source>
</evidence>
<feature type="domain" description="SH3" evidence="6">
    <location>
        <begin position="541"/>
        <end position="600"/>
    </location>
</feature>
<dbReference type="InterPro" id="IPR036028">
    <property type="entry name" value="SH3-like_dom_sf"/>
</dbReference>
<evidence type="ECO:0000256" key="3">
    <source>
        <dbReference type="ARBA" id="ARBA00022949"/>
    </source>
</evidence>
<feature type="domain" description="SH3" evidence="6">
    <location>
        <begin position="721"/>
        <end position="782"/>
    </location>
</feature>
<evidence type="ECO:0000256" key="2">
    <source>
        <dbReference type="ARBA" id="ARBA00022443"/>
    </source>
</evidence>
<evidence type="ECO:0000313" key="8">
    <source>
        <dbReference type="Proteomes" id="UP000694910"/>
    </source>
</evidence>
<dbReference type="InterPro" id="IPR035611">
    <property type="entry name" value="SORBS1_SH3_2"/>
</dbReference>
<dbReference type="Proteomes" id="UP000694910">
    <property type="component" value="Unplaced"/>
</dbReference>
<evidence type="ECO:0000313" key="9">
    <source>
        <dbReference type="RefSeq" id="XP_014641078.1"/>
    </source>
</evidence>
<dbReference type="CDD" id="cd11916">
    <property type="entry name" value="SH3_Sorbs1_3"/>
    <property type="match status" value="1"/>
</dbReference>
<dbReference type="PRINTS" id="PR00499">
    <property type="entry name" value="P67PHOX"/>
</dbReference>
<feature type="compositionally biased region" description="Basic and acidic residues" evidence="5">
    <location>
        <begin position="227"/>
        <end position="243"/>
    </location>
</feature>
<feature type="region of interest" description="Disordered" evidence="5">
    <location>
        <begin position="283"/>
        <end position="315"/>
    </location>
</feature>
<dbReference type="CDD" id="cd11919">
    <property type="entry name" value="SH3_Sorbs1_1"/>
    <property type="match status" value="1"/>
</dbReference>
<organism evidence="8 9">
    <name type="scientific">Ceratotherium simum simum</name>
    <name type="common">Southern white rhinoceros</name>
    <dbReference type="NCBI Taxonomy" id="73337"/>
    <lineage>
        <taxon>Eukaryota</taxon>
        <taxon>Metazoa</taxon>
        <taxon>Chordata</taxon>
        <taxon>Craniata</taxon>
        <taxon>Vertebrata</taxon>
        <taxon>Euteleostomi</taxon>
        <taxon>Mammalia</taxon>
        <taxon>Eutheria</taxon>
        <taxon>Laurasiatheria</taxon>
        <taxon>Perissodactyla</taxon>
        <taxon>Rhinocerotidae</taxon>
        <taxon>Ceratotherium</taxon>
    </lineage>
</organism>
<proteinExistence type="predicted"/>
<dbReference type="Pfam" id="PF02208">
    <property type="entry name" value="Sorb"/>
    <property type="match status" value="1"/>
</dbReference>
<dbReference type="PROSITE" id="PS50002">
    <property type="entry name" value="SH3"/>
    <property type="match status" value="3"/>
</dbReference>
<feature type="compositionally biased region" description="Polar residues" evidence="5">
    <location>
        <begin position="105"/>
        <end position="129"/>
    </location>
</feature>
<feature type="region of interest" description="Disordered" evidence="5">
    <location>
        <begin position="1"/>
        <end position="33"/>
    </location>
</feature>
<keyword evidence="8" id="KW-1185">Reference proteome</keyword>
<feature type="compositionally biased region" description="Low complexity" evidence="5">
    <location>
        <begin position="691"/>
        <end position="711"/>
    </location>
</feature>
<reference evidence="9" key="1">
    <citation type="submission" date="2025-08" db="UniProtKB">
        <authorList>
            <consortium name="RefSeq"/>
        </authorList>
    </citation>
    <scope>IDENTIFICATION</scope>
</reference>
<dbReference type="GeneID" id="101406198"/>
<dbReference type="PANTHER" id="PTHR14167">
    <property type="entry name" value="SH3 DOMAIN-CONTAINING"/>
    <property type="match status" value="1"/>
</dbReference>
<feature type="compositionally biased region" description="Polar residues" evidence="5">
    <location>
        <begin position="156"/>
        <end position="181"/>
    </location>
</feature>
<keyword evidence="3" id="KW-0965">Cell junction</keyword>
<dbReference type="RefSeq" id="XP_014641078.1">
    <property type="nucleotide sequence ID" value="XM_014785592.1"/>
</dbReference>
<feature type="region of interest" description="Disordered" evidence="5">
    <location>
        <begin position="76"/>
        <end position="181"/>
    </location>
</feature>
<evidence type="ECO:0000256" key="5">
    <source>
        <dbReference type="SAM" id="MobiDB-lite"/>
    </source>
</evidence>
<evidence type="ECO:0000256" key="4">
    <source>
        <dbReference type="PROSITE-ProRule" id="PRU00192"/>
    </source>
</evidence>
<feature type="domain" description="SoHo" evidence="7">
    <location>
        <begin position="244"/>
        <end position="301"/>
    </location>
</feature>
<sequence>MSSECDVDASKAVVNGLAPGSNGQDKATADPLRARSISAVKIIPVKTVRNSSGLVLPPDMDPTKICTGKGAVTLRASSSYREIPSSSPVSPQETPKHESKPVLESENSSADEWRLSSNADANGNAQPSSLAAKGYRSVHPNLPSDKPQALSPLLNEVSSSHVGTDSQTFAPVSKPSSAYPSTTIVNPTIVLLQHNREQQKRLSSLSDPVSDRRVGEQASAPTQEKPTSPDRAAEKKAKDDSWRVVKSAQDLSDVSMDEVGIPLRNTERSKDWYKTMFKQIHKLNRDDDSDLYSPRYSFSEDTKSPLSVPRSKSEMSYIDGEKVVKRSATLPLPARSSSLKSSPERNDWEPPDKKVDTRKYRAEPKSIYEYQPGKSSVLTNEKMSSAVSPTPEISSEPPGYIYSSNFHAVKRESDGAPGDLASLENERQIYKSVLEGGDIPLQGLSGLKRPSSSASTKDSESPRHFIPADYLESTEEFIRRRHDDKEKLLADQRRLKREQEEADIAARRHTGVIPTHHQFITNERFGDLLNIDDTAKRKSGSEMRPARAKFDFKAQTLKELPLQKGDIVYIYRQIDQNWYEGEHHGRVGIFPRTYIELLPPAEKAQPKKLTPVQVLEYGEAIAKFNFNGDTQVEMSFRKGERITLLRQVDENWYEGRIPGTSRQGIFPITYVDVIKRPLVKNPVDYIDLPFSSSPSRSATASPQQPQAQQRRVTPDRSQTSQDLLSYQALYSYIPQNDDELELRDGDIVDVMEKCDDGWFVGTSRRTRQFGTFPGNYVKPLHL</sequence>
<dbReference type="PANTHER" id="PTHR14167:SF64">
    <property type="entry name" value="SORBIN AND SH3 DOMAIN-CONTAINING PROTEIN 1"/>
    <property type="match status" value="1"/>
</dbReference>
<dbReference type="InterPro" id="IPR001452">
    <property type="entry name" value="SH3_domain"/>
</dbReference>
<dbReference type="Gene3D" id="2.30.30.40">
    <property type="entry name" value="SH3 Domains"/>
    <property type="match status" value="3"/>
</dbReference>
<feature type="compositionally biased region" description="Basic and acidic residues" evidence="5">
    <location>
        <begin position="94"/>
        <end position="103"/>
    </location>
</feature>
<feature type="compositionally biased region" description="Polar residues" evidence="5">
    <location>
        <begin position="373"/>
        <end position="393"/>
    </location>
</feature>
<feature type="region of interest" description="Disordered" evidence="5">
    <location>
        <begin position="691"/>
        <end position="719"/>
    </location>
</feature>
<feature type="region of interest" description="Disordered" evidence="5">
    <location>
        <begin position="51"/>
        <end position="70"/>
    </location>
</feature>
<dbReference type="InterPro" id="IPR003127">
    <property type="entry name" value="SoHo_dom"/>
</dbReference>
<gene>
    <name evidence="9" type="primary">LOC101406198</name>
</gene>
<accession>A0ABM1CNE7</accession>
<protein>
    <submittedName>
        <fullName evidence="9">Sorbin and SH3 domain-containing protein 1 isoform X26</fullName>
    </submittedName>
</protein>
<comment type="subcellular location">
    <subcellularLocation>
        <location evidence="1">Cell junction</location>
    </subcellularLocation>
</comment>
<dbReference type="Pfam" id="PF07653">
    <property type="entry name" value="SH3_2"/>
    <property type="match status" value="1"/>
</dbReference>
<dbReference type="InterPro" id="IPR035610">
    <property type="entry name" value="SORBS1_SH3_1"/>
</dbReference>
<feature type="region of interest" description="Disordered" evidence="5">
    <location>
        <begin position="440"/>
        <end position="465"/>
    </location>
</feature>
<dbReference type="SMART" id="SM00459">
    <property type="entry name" value="Sorb"/>
    <property type="match status" value="1"/>
</dbReference>
<feature type="region of interest" description="Disordered" evidence="5">
    <location>
        <begin position="328"/>
        <end position="398"/>
    </location>
</feature>
<dbReference type="InterPro" id="IPR035606">
    <property type="entry name" value="SORBS1_SH3"/>
</dbReference>